<dbReference type="InterPro" id="IPR002676">
    <property type="entry name" value="RimM_N"/>
</dbReference>
<keyword evidence="1 5" id="KW-0963">Cytoplasm</keyword>
<evidence type="ECO:0000256" key="4">
    <source>
        <dbReference type="ARBA" id="ARBA00023186"/>
    </source>
</evidence>
<keyword evidence="2 5" id="KW-0690">Ribosome biogenesis</keyword>
<dbReference type="Pfam" id="PF24986">
    <property type="entry name" value="PRC_RimM"/>
    <property type="match status" value="1"/>
</dbReference>
<evidence type="ECO:0000313" key="9">
    <source>
        <dbReference type="Proteomes" id="UP000004594"/>
    </source>
</evidence>
<dbReference type="SUPFAM" id="SSF50346">
    <property type="entry name" value="PRC-barrel domain"/>
    <property type="match status" value="1"/>
</dbReference>
<dbReference type="GO" id="GO:0042274">
    <property type="term" value="P:ribosomal small subunit biogenesis"/>
    <property type="evidence" value="ECO:0007669"/>
    <property type="project" value="UniProtKB-UniRule"/>
</dbReference>
<dbReference type="InterPro" id="IPR056792">
    <property type="entry name" value="PRC_RimM"/>
</dbReference>
<dbReference type="InterPro" id="IPR011033">
    <property type="entry name" value="PRC_barrel-like_sf"/>
</dbReference>
<comment type="subcellular location">
    <subcellularLocation>
        <location evidence="5">Cytoplasm</location>
    </subcellularLocation>
</comment>
<comment type="caution">
    <text evidence="8">The sequence shown here is derived from an EMBL/GenBank/DDBJ whole genome shotgun (WGS) entry which is preliminary data.</text>
</comment>
<dbReference type="GO" id="GO:0005840">
    <property type="term" value="C:ribosome"/>
    <property type="evidence" value="ECO:0007669"/>
    <property type="project" value="InterPro"/>
</dbReference>
<evidence type="ECO:0000256" key="2">
    <source>
        <dbReference type="ARBA" id="ARBA00022517"/>
    </source>
</evidence>
<dbReference type="GO" id="GO:0006364">
    <property type="term" value="P:rRNA processing"/>
    <property type="evidence" value="ECO:0007669"/>
    <property type="project" value="UniProtKB-UniRule"/>
</dbReference>
<reference evidence="8 9" key="1">
    <citation type="submission" date="2010-11" db="EMBL/GenBank/DDBJ databases">
        <authorList>
            <person name="Durkin A.S."/>
            <person name="Madupu R."/>
            <person name="Torralba M."/>
            <person name="Gillis M."/>
            <person name="Methe B."/>
            <person name="Sutton G."/>
            <person name="Nelson K.E."/>
        </authorList>
    </citation>
    <scope>NUCLEOTIDE SEQUENCE [LARGE SCALE GENOMIC DNA]</scope>
    <source>
        <strain evidence="8 9">UPII 345-E</strain>
    </source>
</reference>
<dbReference type="SUPFAM" id="SSF50447">
    <property type="entry name" value="Translation proteins"/>
    <property type="match status" value="1"/>
</dbReference>
<accession>E4L7C0</accession>
<comment type="domain">
    <text evidence="5">The PRC barrel domain binds ribosomal protein uS19.</text>
</comment>
<dbReference type="EMBL" id="AENT01000001">
    <property type="protein sequence ID" value="EFR43375.1"/>
    <property type="molecule type" value="Genomic_DNA"/>
</dbReference>
<evidence type="ECO:0000259" key="6">
    <source>
        <dbReference type="Pfam" id="PF01782"/>
    </source>
</evidence>
<dbReference type="Proteomes" id="UP000004594">
    <property type="component" value="Unassembled WGS sequence"/>
</dbReference>
<dbReference type="Pfam" id="PF01782">
    <property type="entry name" value="RimM"/>
    <property type="match status" value="1"/>
</dbReference>
<gene>
    <name evidence="5 8" type="primary">rimM</name>
    <name evidence="8" type="ORF">HMPREF9220_1268</name>
</gene>
<name>E4L7C0_9FIRM</name>
<comment type="subunit">
    <text evidence="5">Binds ribosomal protein uS19.</text>
</comment>
<feature type="domain" description="Ribosome maturation factor RimM PRC barrel" evidence="7">
    <location>
        <begin position="102"/>
        <end position="166"/>
    </location>
</feature>
<dbReference type="InterPro" id="IPR036976">
    <property type="entry name" value="RimM_N_sf"/>
</dbReference>
<dbReference type="NCBIfam" id="TIGR02273">
    <property type="entry name" value="16S_RimM"/>
    <property type="match status" value="1"/>
</dbReference>
<dbReference type="GO" id="GO:0005737">
    <property type="term" value="C:cytoplasm"/>
    <property type="evidence" value="ECO:0007669"/>
    <property type="project" value="UniProtKB-SubCell"/>
</dbReference>
<sequence length="168" mass="19046">MINMKTDEMIVVGRIVAPHGVRGDLRVLPEIDKPEIFKNIKHIYFGEKSYKVISSRPHKNIYIMKIEGVTDRNTSESMVGLSASLAKDEIPPCKEGEYYCFELLDMEVYTQEGTFVGTLKEIIETGANDVYTVIGPDKEEIYLPAIPSCIKKVDVESRKMTVELPEWA</sequence>
<evidence type="ECO:0000256" key="3">
    <source>
        <dbReference type="ARBA" id="ARBA00022552"/>
    </source>
</evidence>
<evidence type="ECO:0000313" key="8">
    <source>
        <dbReference type="EMBL" id="EFR43375.1"/>
    </source>
</evidence>
<dbReference type="GO" id="GO:0043022">
    <property type="term" value="F:ribosome binding"/>
    <property type="evidence" value="ECO:0007669"/>
    <property type="project" value="InterPro"/>
</dbReference>
<comment type="similarity">
    <text evidence="5">Belongs to the RimM family.</text>
</comment>
<dbReference type="Gene3D" id="2.40.30.60">
    <property type="entry name" value="RimM"/>
    <property type="match status" value="1"/>
</dbReference>
<dbReference type="PANTHER" id="PTHR33692">
    <property type="entry name" value="RIBOSOME MATURATION FACTOR RIMM"/>
    <property type="match status" value="1"/>
</dbReference>
<dbReference type="AlphaFoldDB" id="E4L7C0"/>
<evidence type="ECO:0000256" key="1">
    <source>
        <dbReference type="ARBA" id="ARBA00022490"/>
    </source>
</evidence>
<evidence type="ECO:0000259" key="7">
    <source>
        <dbReference type="Pfam" id="PF24986"/>
    </source>
</evidence>
<organism evidence="8 9">
    <name type="scientific">Dialister micraerophilus UPII 345-E</name>
    <dbReference type="NCBI Taxonomy" id="910314"/>
    <lineage>
        <taxon>Bacteria</taxon>
        <taxon>Bacillati</taxon>
        <taxon>Bacillota</taxon>
        <taxon>Negativicutes</taxon>
        <taxon>Veillonellales</taxon>
        <taxon>Veillonellaceae</taxon>
        <taxon>Dialister</taxon>
    </lineage>
</organism>
<dbReference type="OrthoDB" id="9810331at2"/>
<keyword evidence="3 5" id="KW-0698">rRNA processing</keyword>
<protein>
    <recommendedName>
        <fullName evidence="5">Ribosome maturation factor RimM</fullName>
    </recommendedName>
</protein>
<dbReference type="PANTHER" id="PTHR33692:SF1">
    <property type="entry name" value="RIBOSOME MATURATION FACTOR RIMM"/>
    <property type="match status" value="1"/>
</dbReference>
<comment type="function">
    <text evidence="5">An accessory protein needed during the final step in the assembly of 30S ribosomal subunit, possibly for assembly of the head region. Essential for efficient processing of 16S rRNA. May be needed both before and after RbfA during the maturation of 16S rRNA. It has affinity for free ribosomal 30S subunits but not for 70S ribosomes.</text>
</comment>
<evidence type="ECO:0000256" key="5">
    <source>
        <dbReference type="HAMAP-Rule" id="MF_00014"/>
    </source>
</evidence>
<dbReference type="InterPro" id="IPR009000">
    <property type="entry name" value="Transl_B-barrel_sf"/>
</dbReference>
<dbReference type="eggNOG" id="COG0806">
    <property type="taxonomic scope" value="Bacteria"/>
</dbReference>
<keyword evidence="4 5" id="KW-0143">Chaperone</keyword>
<dbReference type="InterPro" id="IPR011961">
    <property type="entry name" value="RimM"/>
</dbReference>
<dbReference type="Gene3D" id="2.30.30.240">
    <property type="entry name" value="PRC-barrel domain"/>
    <property type="match status" value="1"/>
</dbReference>
<feature type="domain" description="RimM N-terminal" evidence="6">
    <location>
        <begin position="11"/>
        <end position="82"/>
    </location>
</feature>
<proteinExistence type="inferred from homology"/>
<dbReference type="HAMAP" id="MF_00014">
    <property type="entry name" value="Ribosome_mat_RimM"/>
    <property type="match status" value="1"/>
</dbReference>